<gene>
    <name evidence="1" type="ORF">AM587_10004425</name>
    <name evidence="2" type="ORF">AM588_10003638</name>
</gene>
<proteinExistence type="predicted"/>
<name>A0A0W8BZF6_PHYNI</name>
<dbReference type="Proteomes" id="UP000052943">
    <property type="component" value="Unassembled WGS sequence"/>
</dbReference>
<dbReference type="AlphaFoldDB" id="A0A0W8BZF6"/>
<protein>
    <submittedName>
        <fullName evidence="2">Endonuclease III protein 1</fullName>
    </submittedName>
</protein>
<keyword evidence="2" id="KW-0540">Nuclease</keyword>
<dbReference type="Proteomes" id="UP000054636">
    <property type="component" value="Unassembled WGS sequence"/>
</dbReference>
<dbReference type="EMBL" id="LNFP01000477">
    <property type="protein sequence ID" value="KUF92361.1"/>
    <property type="molecule type" value="Genomic_DNA"/>
</dbReference>
<organism evidence="1 3">
    <name type="scientific">Phytophthora nicotianae</name>
    <name type="common">Potato buckeye rot agent</name>
    <name type="synonym">Phytophthora parasitica</name>
    <dbReference type="NCBI Taxonomy" id="4792"/>
    <lineage>
        <taxon>Eukaryota</taxon>
        <taxon>Sar</taxon>
        <taxon>Stramenopiles</taxon>
        <taxon>Oomycota</taxon>
        <taxon>Peronosporomycetes</taxon>
        <taxon>Peronosporales</taxon>
        <taxon>Peronosporaceae</taxon>
        <taxon>Phytophthora</taxon>
    </lineage>
</organism>
<comment type="caution">
    <text evidence="1">The sequence shown here is derived from an EMBL/GenBank/DDBJ whole genome shotgun (WGS) entry which is preliminary data.</text>
</comment>
<dbReference type="GO" id="GO:0004519">
    <property type="term" value="F:endonuclease activity"/>
    <property type="evidence" value="ECO:0007669"/>
    <property type="project" value="UniProtKB-KW"/>
</dbReference>
<dbReference type="EMBL" id="LNFO01005639">
    <property type="protein sequence ID" value="KUF77136.1"/>
    <property type="molecule type" value="Genomic_DNA"/>
</dbReference>
<accession>A0A0W8BZF6</accession>
<evidence type="ECO:0000313" key="3">
    <source>
        <dbReference type="Proteomes" id="UP000052943"/>
    </source>
</evidence>
<reference evidence="3 4" key="1">
    <citation type="submission" date="2015-11" db="EMBL/GenBank/DDBJ databases">
        <title>Genomes and virulence difference between two physiological races of Phytophthora nicotianae.</title>
        <authorList>
            <person name="Liu H."/>
            <person name="Ma X."/>
            <person name="Yu H."/>
            <person name="Fang D."/>
            <person name="Li Y."/>
            <person name="Wang X."/>
            <person name="Wang W."/>
            <person name="Dong Y."/>
            <person name="Xiao B."/>
        </authorList>
    </citation>
    <scope>NUCLEOTIDE SEQUENCE [LARGE SCALE GENOMIC DNA]</scope>
    <source>
        <strain evidence="1">Race 0</strain>
        <strain evidence="3">race 0</strain>
        <strain evidence="4">race 1</strain>
        <strain evidence="2">Race 1</strain>
    </source>
</reference>
<sequence>MYKKEIKKMHQRVRMYSDKTNKLFLKLYDIEKLDFIKYKLSELNSDRSYRQIASDVQYKDQLEYIFDLPFDEIESAYVAMVYRRNAIVHKYTMRQWSGEKVPIEIKRITRKTRAAWQLN</sequence>
<keyword evidence="2" id="KW-0378">Hydrolase</keyword>
<keyword evidence="2" id="KW-0255">Endonuclease</keyword>
<evidence type="ECO:0000313" key="1">
    <source>
        <dbReference type="EMBL" id="KUF77136.1"/>
    </source>
</evidence>
<evidence type="ECO:0000313" key="4">
    <source>
        <dbReference type="Proteomes" id="UP000054636"/>
    </source>
</evidence>
<evidence type="ECO:0000313" key="2">
    <source>
        <dbReference type="EMBL" id="KUF92361.1"/>
    </source>
</evidence>